<feature type="domain" description="Penicillin-binding protein transpeptidase" evidence="3">
    <location>
        <begin position="232"/>
        <end position="536"/>
    </location>
</feature>
<dbReference type="GO" id="GO:0051301">
    <property type="term" value="P:cell division"/>
    <property type="evidence" value="ECO:0007669"/>
    <property type="project" value="UniProtKB-KW"/>
</dbReference>
<comment type="subcellular location">
    <subcellularLocation>
        <location evidence="1">Membrane</location>
    </subcellularLocation>
</comment>
<dbReference type="InterPro" id="IPR050515">
    <property type="entry name" value="Beta-lactam/transpept"/>
</dbReference>
<dbReference type="InterPro" id="IPR012338">
    <property type="entry name" value="Beta-lactam/transpept-like"/>
</dbReference>
<keyword evidence="5" id="KW-0808">Transferase</keyword>
<dbReference type="Gene3D" id="3.90.1310.10">
    <property type="entry name" value="Penicillin-binding protein 2a (Domain 2)"/>
    <property type="match status" value="1"/>
</dbReference>
<dbReference type="SUPFAM" id="SSF56601">
    <property type="entry name" value="beta-lactamase/transpeptidase-like"/>
    <property type="match status" value="1"/>
</dbReference>
<keyword evidence="2" id="KW-0472">Membrane</keyword>
<dbReference type="EC" id="2.4.1.129" evidence="5"/>
<dbReference type="Gene3D" id="3.40.710.10">
    <property type="entry name" value="DD-peptidase/beta-lactamase superfamily"/>
    <property type="match status" value="1"/>
</dbReference>
<dbReference type="GO" id="GO:0008658">
    <property type="term" value="F:penicillin binding"/>
    <property type="evidence" value="ECO:0007669"/>
    <property type="project" value="InterPro"/>
</dbReference>
<dbReference type="InterPro" id="IPR036138">
    <property type="entry name" value="PBP_dimer_sf"/>
</dbReference>
<dbReference type="SUPFAM" id="SSF56519">
    <property type="entry name" value="Penicillin binding protein dimerisation domain"/>
    <property type="match status" value="1"/>
</dbReference>
<feature type="domain" description="Penicillin-binding protein dimerisation" evidence="4">
    <location>
        <begin position="51"/>
        <end position="181"/>
    </location>
</feature>
<name>A0A3B0VEC9_9ZZZZ</name>
<dbReference type="InterPro" id="IPR005311">
    <property type="entry name" value="PBP_dimer"/>
</dbReference>
<dbReference type="InterPro" id="IPR001460">
    <property type="entry name" value="PCN-bd_Tpept"/>
</dbReference>
<dbReference type="Pfam" id="PF03717">
    <property type="entry name" value="PBP_dimer"/>
    <property type="match status" value="1"/>
</dbReference>
<dbReference type="Pfam" id="PF00905">
    <property type="entry name" value="Transpeptidase"/>
    <property type="match status" value="1"/>
</dbReference>
<keyword evidence="5" id="KW-0132">Cell division</keyword>
<dbReference type="PANTHER" id="PTHR30627:SF1">
    <property type="entry name" value="PEPTIDOGLYCAN D,D-TRANSPEPTIDASE FTSI"/>
    <property type="match status" value="1"/>
</dbReference>
<dbReference type="Gene3D" id="3.30.450.330">
    <property type="match status" value="1"/>
</dbReference>
<dbReference type="PANTHER" id="PTHR30627">
    <property type="entry name" value="PEPTIDOGLYCAN D,D-TRANSPEPTIDASE"/>
    <property type="match status" value="1"/>
</dbReference>
<evidence type="ECO:0000256" key="2">
    <source>
        <dbReference type="ARBA" id="ARBA00023136"/>
    </source>
</evidence>
<evidence type="ECO:0000313" key="5">
    <source>
        <dbReference type="EMBL" id="VAW30184.1"/>
    </source>
</evidence>
<proteinExistence type="predicted"/>
<keyword evidence="5" id="KW-0328">Glycosyltransferase</keyword>
<dbReference type="GO" id="GO:0016757">
    <property type="term" value="F:glycosyltransferase activity"/>
    <property type="evidence" value="ECO:0007669"/>
    <property type="project" value="UniProtKB-KW"/>
</dbReference>
<evidence type="ECO:0000256" key="1">
    <source>
        <dbReference type="ARBA" id="ARBA00004370"/>
    </source>
</evidence>
<gene>
    <name evidence="5" type="ORF">MNBD_CHLOROFLEXI01-2957</name>
</gene>
<organism evidence="5">
    <name type="scientific">hydrothermal vent metagenome</name>
    <dbReference type="NCBI Taxonomy" id="652676"/>
    <lineage>
        <taxon>unclassified sequences</taxon>
        <taxon>metagenomes</taxon>
        <taxon>ecological metagenomes</taxon>
    </lineage>
</organism>
<reference evidence="5" key="1">
    <citation type="submission" date="2018-06" db="EMBL/GenBank/DDBJ databases">
        <authorList>
            <person name="Zhirakovskaya E."/>
        </authorList>
    </citation>
    <scope>NUCLEOTIDE SEQUENCE</scope>
</reference>
<accession>A0A3B0VEC9</accession>
<evidence type="ECO:0000259" key="3">
    <source>
        <dbReference type="Pfam" id="PF00905"/>
    </source>
</evidence>
<protein>
    <submittedName>
        <fullName evidence="5">Cell division protein FtsI [Peptidoglycan synthetase] @ Sporulation peptidoglycan synthetase SpoVD</fullName>
        <ecNumber evidence="5">2.4.1.129</ecNumber>
    </submittedName>
</protein>
<dbReference type="EMBL" id="UOEU01000031">
    <property type="protein sequence ID" value="VAW30184.1"/>
    <property type="molecule type" value="Genomic_DNA"/>
</dbReference>
<dbReference type="GO" id="GO:0071555">
    <property type="term" value="P:cell wall organization"/>
    <property type="evidence" value="ECO:0007669"/>
    <property type="project" value="TreeGrafter"/>
</dbReference>
<evidence type="ECO:0000259" key="4">
    <source>
        <dbReference type="Pfam" id="PF03717"/>
    </source>
</evidence>
<keyword evidence="5" id="KW-0131">Cell cycle</keyword>
<sequence>MNSNQKRRMWMVVGLLIFATLIIVGRLVAFQIIQGPEWAERASDEVLVVAKPERGTIYDRNGATLAANTADYQIGVSPQLVTEADLLATALAPILQESRYEILGTLQSDQAFILLASRVSAEAADLIRALPYEGLQIDPLPRRFYPQEEMLCHLLGYVDFDGNGGSGIEGYYQRELAGEAASAVINISPLTSQQSVIAHEGADLTLTIDRSLQYTVETHLRDALAEYRAVSGSIIVMNPKTGAILAMASAPCYSPAEFYETNPSLLLNPAVSQQHEPGSVMKLITMAAALDSGVVTPQSTYYDAGILEVGGHKTYNWDRSAPGTTDMTTLLARSLNVGAATLSQMMGPDVYYDYLQRFGFGRPTGVDLMSEAAGQMPLPGDALWTESFMSTNAYGQSIAVTPLQMITAVSALANNGIMMQPYIVQEIQGDSGTFVHEPTVLGRPISPETAAQVNAMAITAVAREVDEAQIFGYTIAGKTGTAQIAENGIYLPDDVIGSFIGWLPAENPELIIYVKIDRPQTAPWGSQTAAPAFAHLADELVVMLDVPPDSIRLRADVMAARQDQ</sequence>
<dbReference type="GO" id="GO:0005886">
    <property type="term" value="C:plasma membrane"/>
    <property type="evidence" value="ECO:0007669"/>
    <property type="project" value="TreeGrafter"/>
</dbReference>
<dbReference type="AlphaFoldDB" id="A0A3B0VEC9"/>